<name>A0A8S5T0D5_9CAUD</name>
<accession>A0A8S5T0D5</accession>
<evidence type="ECO:0000313" key="1">
    <source>
        <dbReference type="EMBL" id="DAF56242.1"/>
    </source>
</evidence>
<reference evidence="1" key="1">
    <citation type="journal article" date="2021" name="Proc. Natl. Acad. Sci. U.S.A.">
        <title>A Catalog of Tens of Thousands of Viruses from Human Metagenomes Reveals Hidden Associations with Chronic Diseases.</title>
        <authorList>
            <person name="Tisza M.J."/>
            <person name="Buck C.B."/>
        </authorList>
    </citation>
    <scope>NUCLEOTIDE SEQUENCE</scope>
    <source>
        <strain evidence="1">Ctxqo3</strain>
    </source>
</reference>
<organism evidence="1">
    <name type="scientific">Podoviridae sp. ctxqo3</name>
    <dbReference type="NCBI Taxonomy" id="2827755"/>
    <lineage>
        <taxon>Viruses</taxon>
        <taxon>Duplodnaviria</taxon>
        <taxon>Heunggongvirae</taxon>
        <taxon>Uroviricota</taxon>
        <taxon>Caudoviricetes</taxon>
    </lineage>
</organism>
<sequence length="29" mass="3525">MTSKSNIYCWANKMVRRLSHTRTVMFCFI</sequence>
<protein>
    <submittedName>
        <fullName evidence="1">Uncharacterized protein</fullName>
    </submittedName>
</protein>
<dbReference type="EMBL" id="BK032710">
    <property type="protein sequence ID" value="DAF56242.1"/>
    <property type="molecule type" value="Genomic_DNA"/>
</dbReference>
<proteinExistence type="predicted"/>